<accession>C6HYJ3</accession>
<protein>
    <submittedName>
        <fullName evidence="2">Uncharacterized protein</fullName>
    </submittedName>
</protein>
<proteinExistence type="predicted"/>
<gene>
    <name evidence="2" type="ORF">UBAL3_94240069</name>
</gene>
<evidence type="ECO:0000256" key="1">
    <source>
        <dbReference type="SAM" id="MobiDB-lite"/>
    </source>
</evidence>
<feature type="region of interest" description="Disordered" evidence="1">
    <location>
        <begin position="1"/>
        <end position="21"/>
    </location>
</feature>
<keyword evidence="3" id="KW-1185">Reference proteome</keyword>
<feature type="region of interest" description="Disordered" evidence="1">
    <location>
        <begin position="43"/>
        <end position="65"/>
    </location>
</feature>
<sequence length="84" mass="9030">MGAALGRYEVERGLGPAGTGPPRLPFRFSRISVRPLPPSWQQGTPFSFRSLPSSPSGFSPPLPAGDERLSPTVPYFFSSARIAL</sequence>
<reference evidence="2 3" key="1">
    <citation type="journal article" date="2009" name="Appl. Environ. Microbiol.">
        <title>Community genomic and proteomic analyses of chemoautotrophic iron-oxidizing "Leptospirillum rubarum" (Group II) and "Leptospirillum ferrodiazotrophum" (Group III) bacteria in acid mine drainage biofilms.</title>
        <authorList>
            <person name="Goltsman D.S."/>
            <person name="Denef V.J."/>
            <person name="Singer S.W."/>
            <person name="VerBerkmoes N.C."/>
            <person name="Lefsrud M."/>
            <person name="Mueller R.S."/>
            <person name="Dick G.J."/>
            <person name="Sun C.L."/>
            <person name="Wheeler K.E."/>
            <person name="Zemla A."/>
            <person name="Baker B.J."/>
            <person name="Hauser L."/>
            <person name="Land M."/>
            <person name="Shah M.B."/>
            <person name="Thelen M.P."/>
            <person name="Hettich R.L."/>
            <person name="Banfield J.F."/>
        </authorList>
    </citation>
    <scope>NUCLEOTIDE SEQUENCE [LARGE SCALE GENOMIC DNA]</scope>
</reference>
<evidence type="ECO:0000313" key="2">
    <source>
        <dbReference type="EMBL" id="EES52278.1"/>
    </source>
</evidence>
<feature type="compositionally biased region" description="Low complexity" evidence="1">
    <location>
        <begin position="45"/>
        <end position="57"/>
    </location>
</feature>
<dbReference type="Proteomes" id="UP000009374">
    <property type="component" value="Unassembled WGS sequence"/>
</dbReference>
<organism evidence="2 3">
    <name type="scientific">Leptospirillum ferrodiazotrophum</name>
    <dbReference type="NCBI Taxonomy" id="412449"/>
    <lineage>
        <taxon>Bacteria</taxon>
        <taxon>Pseudomonadati</taxon>
        <taxon>Nitrospirota</taxon>
        <taxon>Nitrospiria</taxon>
        <taxon>Nitrospirales</taxon>
        <taxon>Nitrospiraceae</taxon>
        <taxon>Leptospirillum</taxon>
    </lineage>
</organism>
<dbReference type="AlphaFoldDB" id="C6HYJ3"/>
<name>C6HYJ3_9BACT</name>
<evidence type="ECO:0000313" key="3">
    <source>
        <dbReference type="Proteomes" id="UP000009374"/>
    </source>
</evidence>
<dbReference type="EMBL" id="GG693878">
    <property type="protein sequence ID" value="EES52278.1"/>
    <property type="molecule type" value="Genomic_DNA"/>
</dbReference>